<dbReference type="InterPro" id="IPR000873">
    <property type="entry name" value="AMP-dep_synth/lig_dom"/>
</dbReference>
<dbReference type="SMART" id="SM00824">
    <property type="entry name" value="PKS_TE"/>
    <property type="match status" value="1"/>
</dbReference>
<dbReference type="InterPro" id="IPR029058">
    <property type="entry name" value="AB_hydrolase_fold"/>
</dbReference>
<dbReference type="PANTHER" id="PTHR45527:SF14">
    <property type="entry name" value="PLIPASTATIN SYNTHASE SUBUNIT B"/>
    <property type="match status" value="1"/>
</dbReference>
<reference evidence="5 6" key="1">
    <citation type="journal article" date="2019" name="Int. J. Syst. Evol. Microbiol.">
        <title>The Global Catalogue of Microorganisms (GCM) 10K type strain sequencing project: providing services to taxonomists for standard genome sequencing and annotation.</title>
        <authorList>
            <consortium name="The Broad Institute Genomics Platform"/>
            <consortium name="The Broad Institute Genome Sequencing Center for Infectious Disease"/>
            <person name="Wu L."/>
            <person name="Ma J."/>
        </authorList>
    </citation>
    <scope>NUCLEOTIDE SEQUENCE [LARGE SCALE GENOMIC DNA]</scope>
    <source>
        <strain evidence="5 6">JCM 10649</strain>
    </source>
</reference>
<dbReference type="PROSITE" id="PS50075">
    <property type="entry name" value="CARRIER"/>
    <property type="match status" value="2"/>
</dbReference>
<dbReference type="Gene3D" id="3.30.300.30">
    <property type="match status" value="2"/>
</dbReference>
<dbReference type="Gene3D" id="1.10.1200.10">
    <property type="entry name" value="ACP-like"/>
    <property type="match status" value="2"/>
</dbReference>
<dbReference type="CDD" id="cd05930">
    <property type="entry name" value="A_NRPS"/>
    <property type="match status" value="1"/>
</dbReference>
<dbReference type="Pfam" id="PF00501">
    <property type="entry name" value="AMP-binding"/>
    <property type="match status" value="2"/>
</dbReference>
<dbReference type="InterPro" id="IPR045851">
    <property type="entry name" value="AMP-bd_C_sf"/>
</dbReference>
<dbReference type="PROSITE" id="PS00455">
    <property type="entry name" value="AMP_BINDING"/>
    <property type="match status" value="2"/>
</dbReference>
<comment type="cofactor">
    <cofactor evidence="1">
        <name>pantetheine 4'-phosphate</name>
        <dbReference type="ChEBI" id="CHEBI:47942"/>
    </cofactor>
</comment>
<dbReference type="InterPro" id="IPR023213">
    <property type="entry name" value="CAT-like_dom_sf"/>
</dbReference>
<dbReference type="Pfam" id="PF00550">
    <property type="entry name" value="PP-binding"/>
    <property type="match status" value="2"/>
</dbReference>
<dbReference type="InterPro" id="IPR001031">
    <property type="entry name" value="Thioesterase"/>
</dbReference>
<dbReference type="Pfam" id="PF00668">
    <property type="entry name" value="Condensation"/>
    <property type="match status" value="2"/>
</dbReference>
<dbReference type="InterPro" id="IPR042099">
    <property type="entry name" value="ANL_N_sf"/>
</dbReference>
<dbReference type="InterPro" id="IPR001242">
    <property type="entry name" value="Condensation_dom"/>
</dbReference>
<evidence type="ECO:0000256" key="2">
    <source>
        <dbReference type="ARBA" id="ARBA00022450"/>
    </source>
</evidence>
<dbReference type="InterPro" id="IPR036736">
    <property type="entry name" value="ACP-like_sf"/>
</dbReference>
<sequence length="2400" mass="261853">MNAIERTRLTAYQRDVWAANANFPQNPQFNCQIYDRFEGTLDLGLLTECLHRATGSADAFRLRFEETDGTPYQWLADAPEVRTVDLRAEPDPAAACRRWIRDSFDRPFDLRGGRTSGLTLLLESDSVVYAHVKAHHIVADAWGLNLLMSRVRADYEHVLRTGSPLPAGAPRYVDFVTAEDAYRASREHRADREFFREAMAGAVPEFFPRREASGSRRSARHSFVIERALVDRIRERGASVFAFVSAAFAVYLSRVLRTEEVVLGVPLLNRPTDEQKQTVGHFANTLPLRARPDGTKTMDALVAEVRAATRALKPHERLPLGDLLRELPLHSSDGPRRLFDVTIAHLRWPRPLEIPGVTYETVVQARAHDTDALAVVVNELDDVSDLLVDMDYGCDIFDEDFPVEAVGRHLKTLIERTLDTPDRPLAEVSMLSAAERAELVDGVNATARAYPADRTLHGLFEEQAARTPGRTAVLTDATGEALTFAEVDEQANRIARLLRGRGVGPGDRVAVLMERGPRLPAAILGVLKAGGAYVPVAPDHPRERIGFLLADSGAKAVLVAGAGAVPALGGAGVPVLDVERLPDVPGTPPEPAATSHDPAYVIYTSGSTGTPKGVIVEHHSVVNRLAWMQRRYPVGEGDVLLQKTPVSFDVSVWELFWWAVEGAAIALLPPGAEKDPREILRTVARRGVSVVHFVPSMFATFLDLLEGAPDLRGEARSLRYVFCSGEALPPALVNRFNHLFTGPGAPRLVNLYGPTEATVDVTFFDCPNQPGQPVSRVPIGRPIDNIRLYVLDADDGLQPAGARGELCVAGAGVARGYLNRPELTREKFTDDPFTPGGRMYRTGDLVRRLADGSVEYLGRIDDQVKIRGNRVEPGEVQNRLATCAGVRTAAVTDHRSADRGAFLVGYYTADTDLDPAALRDHLAAALPGYMVPAYFQRLDAIPLTPNGKTDRRLLPAPELAAAGDEAPRDDTERALAAVWSQVLGARTVGIHQNYYALGGDSILMLRIRALAERRGLHFALADLVRNPTVAGLAAHVSTAGGAADDAPLEPFALVPAVDRPRLAGLADAYPATRLQLGLLYHSREHENSATYHDVFRYSLRLPWDEAALHTAFERLAARHPVLRSGFALAGFSEPLQTVHPRVPGGLETVDLREVAAGEAEARIQAHIEQRRHHRYVFDSPPLYLFRAHALPDSVELVLSFHHAILDGWSVATLVRELLQDYLHASGGNADPVPAGPLPSPAHYVLDERRALLSEDTKRFWERKLAGAESVQLDGHRPYTAPRREGVFAHHVELPDGLGAALRRFTQERAVPVKSVLFAAHCLLLRLFGGTGDVVTGLVMHGRPERAGAERVTGLFLGTTPIRVGAGPGTWLDMVHEAHLQEQEAHPHRHYPLSAIQEDLGGDSVIETAFNYVHLRVLTELLRSTGVELLDFRTYEETNFALLVNAVVDPADERIWLRMDHDGRLFTRDQADHFGRVYVDLLRRIVEHPDEKADFAFLAAAPAPAPRAELPPHVVDRFDARVAAAPDAIAVAFEGRRWTYRRLGEAADRVARRLLRLGAGPGARIGLAMDRSPETIAAVLGVAKAGAACVPLDVTYPADRLALMVDRAAPFRVITPERHIPLFPGADVLLLGDALAPEPADAEPVALPGITGETVAYILFTSGSTGEPKGVTLPHRTLANYMEWQIPAVSGAAGRKTLQFAPLSFDVSFQEIYSTLCGGGTLQLVGEDERRDMPALLRLLDREEVERVFLPYVALQQLAEASEALGIRPSALRVIISSGEQLRVTDEIRRFCSALPGTVLENQYGPTETHLLTSYTLSGDPAQFPDLPPIGTPIDGVELYLLDAAMRPVPPGAKGVVYVGGVCLAHGYLGRPDLTDERFVPNPFGAPGERLYRTGDLARALPGGELVWLGREDSQVKMRGYRVELAEVELALTKLAKEYPGVREAAVVARRRDGADAFLAAFLVGEAGREGDVPLDELTARLRGVLPDYMVPSHFEWLPALPLTPSGKRDDAQLRRRALTSRAGAGRVAPRDADERALAAVLSELLHVPEIGAHDDFFALGGTSLTAMRLVVTIEKLYGVNVPLSALIGTPTVAGLAALLRDREAGPGFDPVVPLRTTGSRPPMFLVHPLGGNVLCYLRLAEHLPADRPVYALQAAGTHPGTEPGDSVPEIAARYLEAMRRACPEGPYVIGGWSFGGFIAFEMARQLRRTHPEDVESLVLIDPIAVAPGERPDVSDGSLLEWFFWELLWMERGGTTALESIPDGLDADGKFAFVVERAVAAGILPADSSQTSVRRLFAMFKAHWHALLTYRPEQADEDLVLLRATAPLPQVLEPMHGAASSLHQDPSNGWRDLTTGRVEVIDVPGDHLVLLEEPHVGAVAEQVARAAEPRPRHRTSDDESE</sequence>
<evidence type="ECO:0000259" key="4">
    <source>
        <dbReference type="PROSITE" id="PS50075"/>
    </source>
</evidence>
<dbReference type="RefSeq" id="WP_344092569.1">
    <property type="nucleotide sequence ID" value="NZ_BAAAHB010000045.1"/>
</dbReference>
<dbReference type="Gene3D" id="2.30.38.10">
    <property type="entry name" value="Luciferase, Domain 3"/>
    <property type="match status" value="1"/>
</dbReference>
<dbReference type="EMBL" id="BAAAHB010000045">
    <property type="protein sequence ID" value="GAA0473921.1"/>
    <property type="molecule type" value="Genomic_DNA"/>
</dbReference>
<dbReference type="Gene3D" id="3.30.559.10">
    <property type="entry name" value="Chloramphenicol acetyltransferase-like domain"/>
    <property type="match status" value="2"/>
</dbReference>
<dbReference type="Gene3D" id="3.40.50.980">
    <property type="match status" value="2"/>
</dbReference>
<feature type="domain" description="Carrier" evidence="4">
    <location>
        <begin position="966"/>
        <end position="1040"/>
    </location>
</feature>
<accession>A0ABN1ADQ7</accession>
<gene>
    <name evidence="5" type="ORF">GCM10009544_39940</name>
</gene>
<dbReference type="InterPro" id="IPR025110">
    <property type="entry name" value="AMP-bd_C"/>
</dbReference>
<evidence type="ECO:0000313" key="6">
    <source>
        <dbReference type="Proteomes" id="UP001499895"/>
    </source>
</evidence>
<evidence type="ECO:0000256" key="1">
    <source>
        <dbReference type="ARBA" id="ARBA00001957"/>
    </source>
</evidence>
<dbReference type="Gene3D" id="3.40.50.12780">
    <property type="entry name" value="N-terminal domain of ligase-like"/>
    <property type="match status" value="1"/>
</dbReference>
<proteinExistence type="predicted"/>
<keyword evidence="3" id="KW-0597">Phosphoprotein</keyword>
<dbReference type="Pfam" id="PF00975">
    <property type="entry name" value="Thioesterase"/>
    <property type="match status" value="1"/>
</dbReference>
<keyword evidence="6" id="KW-1185">Reference proteome</keyword>
<dbReference type="SMART" id="SM00823">
    <property type="entry name" value="PKS_PP"/>
    <property type="match status" value="2"/>
</dbReference>
<dbReference type="InterPro" id="IPR020806">
    <property type="entry name" value="PKS_PP-bd"/>
</dbReference>
<organism evidence="5 6">
    <name type="scientific">Streptomyces stramineus</name>
    <dbReference type="NCBI Taxonomy" id="173861"/>
    <lineage>
        <taxon>Bacteria</taxon>
        <taxon>Bacillati</taxon>
        <taxon>Actinomycetota</taxon>
        <taxon>Actinomycetes</taxon>
        <taxon>Kitasatosporales</taxon>
        <taxon>Streptomycetaceae</taxon>
        <taxon>Streptomyces</taxon>
    </lineage>
</organism>
<dbReference type="InterPro" id="IPR010071">
    <property type="entry name" value="AA_adenyl_dom"/>
</dbReference>
<dbReference type="SUPFAM" id="SSF56801">
    <property type="entry name" value="Acetyl-CoA synthetase-like"/>
    <property type="match status" value="2"/>
</dbReference>
<feature type="domain" description="Carrier" evidence="4">
    <location>
        <begin position="2028"/>
        <end position="2103"/>
    </location>
</feature>
<dbReference type="SUPFAM" id="SSF47336">
    <property type="entry name" value="ACP-like"/>
    <property type="match status" value="2"/>
</dbReference>
<evidence type="ECO:0000313" key="5">
    <source>
        <dbReference type="EMBL" id="GAA0473921.1"/>
    </source>
</evidence>
<dbReference type="SUPFAM" id="SSF53474">
    <property type="entry name" value="alpha/beta-Hydrolases"/>
    <property type="match status" value="1"/>
</dbReference>
<dbReference type="InterPro" id="IPR020845">
    <property type="entry name" value="AMP-binding_CS"/>
</dbReference>
<evidence type="ECO:0000256" key="3">
    <source>
        <dbReference type="ARBA" id="ARBA00022553"/>
    </source>
</evidence>
<dbReference type="SUPFAM" id="SSF52777">
    <property type="entry name" value="CoA-dependent acyltransferases"/>
    <property type="match status" value="4"/>
</dbReference>
<dbReference type="InterPro" id="IPR006162">
    <property type="entry name" value="Ppantetheine_attach_site"/>
</dbReference>
<dbReference type="PANTHER" id="PTHR45527">
    <property type="entry name" value="NONRIBOSOMAL PEPTIDE SYNTHETASE"/>
    <property type="match status" value="1"/>
</dbReference>
<dbReference type="Gene3D" id="3.30.559.30">
    <property type="entry name" value="Nonribosomal peptide synthetase, condensation domain"/>
    <property type="match status" value="2"/>
</dbReference>
<dbReference type="Gene3D" id="3.40.50.1820">
    <property type="entry name" value="alpha/beta hydrolase"/>
    <property type="match status" value="1"/>
</dbReference>
<dbReference type="Pfam" id="PF13193">
    <property type="entry name" value="AMP-binding_C"/>
    <property type="match status" value="2"/>
</dbReference>
<dbReference type="NCBIfam" id="TIGR01733">
    <property type="entry name" value="AA-adenyl-dom"/>
    <property type="match status" value="2"/>
</dbReference>
<name>A0ABN1ADQ7_9ACTN</name>
<dbReference type="PROSITE" id="PS00012">
    <property type="entry name" value="PHOSPHOPANTETHEINE"/>
    <property type="match status" value="1"/>
</dbReference>
<dbReference type="InterPro" id="IPR020802">
    <property type="entry name" value="TesA-like"/>
</dbReference>
<keyword evidence="2" id="KW-0596">Phosphopantetheine</keyword>
<dbReference type="Proteomes" id="UP001499895">
    <property type="component" value="Unassembled WGS sequence"/>
</dbReference>
<dbReference type="InterPro" id="IPR009081">
    <property type="entry name" value="PP-bd_ACP"/>
</dbReference>
<comment type="caution">
    <text evidence="5">The sequence shown here is derived from an EMBL/GenBank/DDBJ whole genome shotgun (WGS) entry which is preliminary data.</text>
</comment>
<protein>
    <submittedName>
        <fullName evidence="5">Non-ribosomal peptide synthetase</fullName>
    </submittedName>
</protein>
<dbReference type="NCBIfam" id="NF003417">
    <property type="entry name" value="PRK04813.1"/>
    <property type="match status" value="2"/>
</dbReference>